<dbReference type="PANTHER" id="PTHR48207:SF4">
    <property type="entry name" value="BLL6097 PROTEIN"/>
    <property type="match status" value="1"/>
</dbReference>
<proteinExistence type="predicted"/>
<gene>
    <name evidence="2" type="ORF">EZH22_21695</name>
</gene>
<dbReference type="InterPro" id="IPR023606">
    <property type="entry name" value="CoA-Trfase_III_dom_1_sf"/>
</dbReference>
<protein>
    <submittedName>
        <fullName evidence="2">CoA transferase</fullName>
    </submittedName>
</protein>
<dbReference type="EMBL" id="CP063362">
    <property type="protein sequence ID" value="QRG05640.1"/>
    <property type="molecule type" value="Genomic_DNA"/>
</dbReference>
<dbReference type="GO" id="GO:0008410">
    <property type="term" value="F:CoA-transferase activity"/>
    <property type="evidence" value="ECO:0007669"/>
    <property type="project" value="TreeGrafter"/>
</dbReference>
<keyword evidence="3" id="KW-1185">Reference proteome</keyword>
<dbReference type="KEGG" id="xdi:EZH22_21695"/>
<dbReference type="Gene3D" id="3.30.1540.10">
    <property type="entry name" value="formyl-coa transferase, domain 3"/>
    <property type="match status" value="1"/>
</dbReference>
<dbReference type="SUPFAM" id="SSF89796">
    <property type="entry name" value="CoA-transferase family III (CaiB/BaiF)"/>
    <property type="match status" value="1"/>
</dbReference>
<organism evidence="2 3">
    <name type="scientific">Xanthobacter dioxanivorans</name>
    <dbReference type="NCBI Taxonomy" id="2528964"/>
    <lineage>
        <taxon>Bacteria</taxon>
        <taxon>Pseudomonadati</taxon>
        <taxon>Pseudomonadota</taxon>
        <taxon>Alphaproteobacteria</taxon>
        <taxon>Hyphomicrobiales</taxon>
        <taxon>Xanthobacteraceae</taxon>
        <taxon>Xanthobacter</taxon>
    </lineage>
</organism>
<sequence>MSLLKGVRVISFNHFLAGPHAAQMLGDMGADVIAVEPLDGAFQRNWAVAGHFVAGESVNHLNTGRSKRSIALDLKSTAGRAIAERLVAGADVVMENFRPGTMTKFGMGPEELRARYPRLIYASATGFGATGPFAHRPGQDLLLQAMSGLAAHTGPAEGPPVPLGSVVIDHHTAVLCVLGIVAALFAREQTGDGRRVDVSLLQGAIDLQGEPLTAWLNGAPHDGPRAPQGVASWFSSAGHGIHCTADGCIAISMAAPAVLARALDLPELAEVSPEAMLKERAYYNRLIVAQLATRTTAAWQAALDSAGVWNAPVEDYDAVRENPQLAHLGAFQTAMSSGGAEVTFVSHPVQYDGATLPITRVPQPLGAQTREILAEAGYATDEIETFLKDDVVRTAPAA</sequence>
<evidence type="ECO:0000256" key="1">
    <source>
        <dbReference type="ARBA" id="ARBA00022679"/>
    </source>
</evidence>
<name>A0A974PL74_9HYPH</name>
<dbReference type="Proteomes" id="UP000596427">
    <property type="component" value="Chromosome"/>
</dbReference>
<dbReference type="AlphaFoldDB" id="A0A974PL74"/>
<reference evidence="2 3" key="1">
    <citation type="submission" date="2020-10" db="EMBL/GenBank/DDBJ databases">
        <title>Degradation of 1,4-Dioxane by Xanthobacter sp. YN2, via a Novel Group-2 Soluble Di-Iron Monooxygenase.</title>
        <authorList>
            <person name="Ma F."/>
            <person name="Wang Y."/>
            <person name="Yang J."/>
            <person name="Guo H."/>
            <person name="Su D."/>
            <person name="Yu L."/>
        </authorList>
    </citation>
    <scope>NUCLEOTIDE SEQUENCE [LARGE SCALE GENOMIC DNA]</scope>
    <source>
        <strain evidence="2 3">YN2</strain>
    </source>
</reference>
<evidence type="ECO:0000313" key="3">
    <source>
        <dbReference type="Proteomes" id="UP000596427"/>
    </source>
</evidence>
<dbReference type="Pfam" id="PF02515">
    <property type="entry name" value="CoA_transf_3"/>
    <property type="match status" value="1"/>
</dbReference>
<dbReference type="PANTHER" id="PTHR48207">
    <property type="entry name" value="SUCCINATE--HYDROXYMETHYLGLUTARATE COA-TRANSFERASE"/>
    <property type="match status" value="1"/>
</dbReference>
<evidence type="ECO:0000313" key="2">
    <source>
        <dbReference type="EMBL" id="QRG05640.1"/>
    </source>
</evidence>
<dbReference type="Gene3D" id="3.40.50.10540">
    <property type="entry name" value="Crotonobetainyl-coa:carnitine coa-transferase, domain 1"/>
    <property type="match status" value="1"/>
</dbReference>
<dbReference type="InterPro" id="IPR003673">
    <property type="entry name" value="CoA-Trfase_fam_III"/>
</dbReference>
<dbReference type="RefSeq" id="WP_203192506.1">
    <property type="nucleotide sequence ID" value="NZ_CP063362.1"/>
</dbReference>
<keyword evidence="1 2" id="KW-0808">Transferase</keyword>
<dbReference type="InterPro" id="IPR050483">
    <property type="entry name" value="CoA-transferase_III_domain"/>
</dbReference>
<dbReference type="InterPro" id="IPR044855">
    <property type="entry name" value="CoA-Trfase_III_dom3_sf"/>
</dbReference>
<accession>A0A974PL74</accession>